<dbReference type="InterPro" id="IPR001645">
    <property type="entry name" value="Folylpolyglutamate_synth"/>
</dbReference>
<evidence type="ECO:0000313" key="8">
    <source>
        <dbReference type="EMBL" id="OIR23354.1"/>
    </source>
</evidence>
<dbReference type="InterPro" id="IPR036565">
    <property type="entry name" value="Mur-like_cat_sf"/>
</dbReference>
<evidence type="ECO:0000256" key="5">
    <source>
        <dbReference type="ARBA" id="ARBA00022840"/>
    </source>
</evidence>
<dbReference type="InterPro" id="IPR013221">
    <property type="entry name" value="Mur_ligase_cen"/>
</dbReference>
<evidence type="ECO:0000259" key="7">
    <source>
        <dbReference type="Pfam" id="PF08245"/>
    </source>
</evidence>
<keyword evidence="6" id="KW-0460">Magnesium</keyword>
<feature type="domain" description="Mur ligase central" evidence="7">
    <location>
        <begin position="114"/>
        <end position="208"/>
    </location>
</feature>
<evidence type="ECO:0000256" key="2">
    <source>
        <dbReference type="ARBA" id="ARBA00022598"/>
    </source>
</evidence>
<evidence type="ECO:0000256" key="4">
    <source>
        <dbReference type="ARBA" id="ARBA00022741"/>
    </source>
</evidence>
<keyword evidence="3" id="KW-0479">Metal-binding</keyword>
<keyword evidence="4" id="KW-0547">Nucleotide-binding</keyword>
<dbReference type="GO" id="GO:0008841">
    <property type="term" value="F:dihydrofolate synthase activity"/>
    <property type="evidence" value="ECO:0007669"/>
    <property type="project" value="TreeGrafter"/>
</dbReference>
<accession>A0A1J5TQZ5</accession>
<evidence type="ECO:0000313" key="9">
    <source>
        <dbReference type="Proteomes" id="UP000183138"/>
    </source>
</evidence>
<keyword evidence="2" id="KW-0436">Ligase</keyword>
<evidence type="ECO:0000256" key="1">
    <source>
        <dbReference type="ARBA" id="ARBA00008276"/>
    </source>
</evidence>
<evidence type="ECO:0000256" key="3">
    <source>
        <dbReference type="ARBA" id="ARBA00022723"/>
    </source>
</evidence>
<organism evidence="8 9">
    <name type="scientific">Marine Group III euryarchaeote CG-Epi3</name>
    <dbReference type="NCBI Taxonomy" id="1888997"/>
    <lineage>
        <taxon>Archaea</taxon>
        <taxon>Methanobacteriati</taxon>
        <taxon>Thermoplasmatota</taxon>
        <taxon>Thermoplasmata</taxon>
        <taxon>Candidatus Thermoprofundales</taxon>
    </lineage>
</organism>
<dbReference type="GO" id="GO:0046872">
    <property type="term" value="F:metal ion binding"/>
    <property type="evidence" value="ECO:0007669"/>
    <property type="project" value="UniProtKB-KW"/>
</dbReference>
<keyword evidence="5" id="KW-0067">ATP-binding</keyword>
<sequence>MQDTDKYNKALNWLHELNQNKIVPGLERIRQLMKLVGNPHNKLRIIMIGGTNAKGSTSYNLSNTLMQTGTKVGCFTSPHLHSVRERIRINGNLIDRNTFSDLLLKLKLICIQNNLKVTYFEILTALAYLYFHTEKVDYAVMEIGLGGEWDAVNVADAEIAILTTLGLDHTEYLGNTLSEIATTKAKIVSEKSIVITGWNNKYHKYIPKSKEFHEGSSVKEWIEICTKCLNLNLKPSLVKIPGRKEVHLNFTLDTAHNEEAISYLLSLNEKYDIVILGMLEDKAIEKFISKLHKDCTILACELNSERSASAKHIFNICKSLKLKCKTFGNVTEAILSVKNENTLITGSFYTVAEARRYFQLEGYSEL</sequence>
<comment type="similarity">
    <text evidence="1">Belongs to the folylpolyglutamate synthase family.</text>
</comment>
<dbReference type="GO" id="GO:0004326">
    <property type="term" value="F:tetrahydrofolylpolyglutamate synthase activity"/>
    <property type="evidence" value="ECO:0007669"/>
    <property type="project" value="InterPro"/>
</dbReference>
<dbReference type="InterPro" id="IPR036615">
    <property type="entry name" value="Mur_ligase_C_dom_sf"/>
</dbReference>
<dbReference type="GO" id="GO:0005524">
    <property type="term" value="F:ATP binding"/>
    <property type="evidence" value="ECO:0007669"/>
    <property type="project" value="UniProtKB-KW"/>
</dbReference>
<dbReference type="Gene3D" id="3.90.190.20">
    <property type="entry name" value="Mur ligase, C-terminal domain"/>
    <property type="match status" value="1"/>
</dbReference>
<dbReference type="PANTHER" id="PTHR11136">
    <property type="entry name" value="FOLYLPOLYGLUTAMATE SYNTHASE-RELATED"/>
    <property type="match status" value="1"/>
</dbReference>
<protein>
    <recommendedName>
        <fullName evidence="7">Mur ligase central domain-containing protein</fullName>
    </recommendedName>
</protein>
<dbReference type="EMBL" id="MIYY01000012">
    <property type="protein sequence ID" value="OIR23354.1"/>
    <property type="molecule type" value="Genomic_DNA"/>
</dbReference>
<dbReference type="NCBIfam" id="TIGR01499">
    <property type="entry name" value="folC"/>
    <property type="match status" value="1"/>
</dbReference>
<reference evidence="8 9" key="1">
    <citation type="submission" date="2016-08" db="EMBL/GenBank/DDBJ databases">
        <title>New Insights into Marine Group III Euryarchaeota, from dark to light.</title>
        <authorList>
            <person name="Haro-Moreno J.M."/>
            <person name="Rodriguez-Valera F."/>
            <person name="Lopez-Garcia P."/>
            <person name="Moreira D."/>
            <person name="Martin-Cuadrado A.B."/>
        </authorList>
    </citation>
    <scope>NUCLEOTIDE SEQUENCE [LARGE SCALE GENOMIC DNA]</scope>
    <source>
        <strain evidence="8">CG-Epi3</strain>
    </source>
</reference>
<evidence type="ECO:0000256" key="6">
    <source>
        <dbReference type="ARBA" id="ARBA00022842"/>
    </source>
</evidence>
<dbReference type="SUPFAM" id="SSF53623">
    <property type="entry name" value="MurD-like peptide ligases, catalytic domain"/>
    <property type="match status" value="1"/>
</dbReference>
<dbReference type="Proteomes" id="UP000183138">
    <property type="component" value="Unassembled WGS sequence"/>
</dbReference>
<dbReference type="GO" id="GO:0005737">
    <property type="term" value="C:cytoplasm"/>
    <property type="evidence" value="ECO:0007669"/>
    <property type="project" value="TreeGrafter"/>
</dbReference>
<gene>
    <name evidence="8" type="ORF">BEU00_00460</name>
</gene>
<dbReference type="SUPFAM" id="SSF53244">
    <property type="entry name" value="MurD-like peptide ligases, peptide-binding domain"/>
    <property type="match status" value="1"/>
</dbReference>
<dbReference type="PANTHER" id="PTHR11136:SF0">
    <property type="entry name" value="DIHYDROFOLATE SYNTHETASE-RELATED"/>
    <property type="match status" value="1"/>
</dbReference>
<proteinExistence type="inferred from homology"/>
<dbReference type="Gene3D" id="3.40.1190.10">
    <property type="entry name" value="Mur-like, catalytic domain"/>
    <property type="match status" value="1"/>
</dbReference>
<name>A0A1J5TQZ5_9ARCH</name>
<dbReference type="Pfam" id="PF08245">
    <property type="entry name" value="Mur_ligase_M"/>
    <property type="match status" value="1"/>
</dbReference>
<dbReference type="AlphaFoldDB" id="A0A1J5TQZ5"/>
<comment type="caution">
    <text evidence="8">The sequence shown here is derived from an EMBL/GenBank/DDBJ whole genome shotgun (WGS) entry which is preliminary data.</text>
</comment>